<evidence type="ECO:0000313" key="4">
    <source>
        <dbReference type="Proteomes" id="UP000749559"/>
    </source>
</evidence>
<feature type="compositionally biased region" description="Low complexity" evidence="1">
    <location>
        <begin position="224"/>
        <end position="240"/>
    </location>
</feature>
<feature type="transmembrane region" description="Helical" evidence="2">
    <location>
        <begin position="300"/>
        <end position="320"/>
    </location>
</feature>
<dbReference type="EMBL" id="CAIIXF020000008">
    <property type="protein sequence ID" value="CAH1793232.1"/>
    <property type="molecule type" value="Genomic_DNA"/>
</dbReference>
<protein>
    <submittedName>
        <fullName evidence="3">Uncharacterized protein</fullName>
    </submittedName>
</protein>
<sequence>MDGENSYAGIAKCDTMTINENESPSEANDNTAPVTEVTNDNRPSQIEADPNGGAINTGEETPLEVQSSATCSTAISSSGAVSSMTVTTSASHPVNTTVISRAIVRHSSEAQGPQPTSPNDESSQGFSNMESSQANVNMSSSQARGSQLPSPNIGSSQPFANMNSGHAQGLPTRFTHHPGSSHSHSTPPQMVNPTPSQFRPLPPILPANSESSRYLPNLPPRRSGLQPQLQIPTQTLPPGTDASTSGQGPQRFQLSFVYIRSLYRGPGRRFFIRALLAFAVAVALVIIGAILSALDMIAQFITPLVIAAVILLLVGMWYLFRAHRAQLGRNNLTQMDIERNTVVCVIDIQNQQRSSSNAPPNYNDVIQQTGQRGGYANPSMLASPPPYGSSSSTAGYTPPVITISPPSYSSISSLGVTHSNTGHIGPTHSDARSMGATHSDARSMGVTCSGAGSMGVTHSDARSMGVTHSNTAAVSIPPSYEEATMLAESQIDGDMITNQNENIPTITNLSDNSAIHNNEADGMVNDGFVADESNGPQNVQSPPDERVINETDIRFQFDSSQATRL</sequence>
<keyword evidence="2" id="KW-1133">Transmembrane helix</keyword>
<evidence type="ECO:0000256" key="1">
    <source>
        <dbReference type="SAM" id="MobiDB-lite"/>
    </source>
</evidence>
<feature type="transmembrane region" description="Helical" evidence="2">
    <location>
        <begin position="270"/>
        <end position="294"/>
    </location>
</feature>
<feature type="compositionally biased region" description="Low complexity" evidence="1">
    <location>
        <begin position="177"/>
        <end position="188"/>
    </location>
</feature>
<keyword evidence="2" id="KW-0812">Transmembrane</keyword>
<gene>
    <name evidence="3" type="ORF">OFUS_LOCUS18110</name>
</gene>
<organism evidence="3 4">
    <name type="scientific">Owenia fusiformis</name>
    <name type="common">Polychaete worm</name>
    <dbReference type="NCBI Taxonomy" id="6347"/>
    <lineage>
        <taxon>Eukaryota</taxon>
        <taxon>Metazoa</taxon>
        <taxon>Spiralia</taxon>
        <taxon>Lophotrochozoa</taxon>
        <taxon>Annelida</taxon>
        <taxon>Polychaeta</taxon>
        <taxon>Sedentaria</taxon>
        <taxon>Canalipalpata</taxon>
        <taxon>Sabellida</taxon>
        <taxon>Oweniida</taxon>
        <taxon>Oweniidae</taxon>
        <taxon>Owenia</taxon>
    </lineage>
</organism>
<reference evidence="3" key="1">
    <citation type="submission" date="2022-03" db="EMBL/GenBank/DDBJ databases">
        <authorList>
            <person name="Martin C."/>
        </authorList>
    </citation>
    <scope>NUCLEOTIDE SEQUENCE</scope>
</reference>
<feature type="region of interest" description="Disordered" evidence="1">
    <location>
        <begin position="518"/>
        <end position="544"/>
    </location>
</feature>
<feature type="compositionally biased region" description="Polar residues" evidence="1">
    <location>
        <begin position="16"/>
        <end position="44"/>
    </location>
</feature>
<feature type="compositionally biased region" description="Polar residues" evidence="1">
    <location>
        <begin position="109"/>
        <end position="166"/>
    </location>
</feature>
<evidence type="ECO:0000313" key="3">
    <source>
        <dbReference type="EMBL" id="CAH1793232.1"/>
    </source>
</evidence>
<proteinExistence type="predicted"/>
<comment type="caution">
    <text evidence="3">The sequence shown here is derived from an EMBL/GenBank/DDBJ whole genome shotgun (WGS) entry which is preliminary data.</text>
</comment>
<evidence type="ECO:0000256" key="2">
    <source>
        <dbReference type="SAM" id="Phobius"/>
    </source>
</evidence>
<name>A0A8J1UNF3_OWEFU</name>
<feature type="region of interest" description="Disordered" evidence="1">
    <location>
        <begin position="107"/>
        <end position="248"/>
    </location>
</feature>
<feature type="region of interest" description="Disordered" evidence="1">
    <location>
        <begin position="1"/>
        <end position="69"/>
    </location>
</feature>
<keyword evidence="4" id="KW-1185">Reference proteome</keyword>
<accession>A0A8J1UNF3</accession>
<dbReference type="Proteomes" id="UP000749559">
    <property type="component" value="Unassembled WGS sequence"/>
</dbReference>
<dbReference type="AlphaFoldDB" id="A0A8J1UNF3"/>
<keyword evidence="2" id="KW-0472">Membrane</keyword>